<protein>
    <recommendedName>
        <fullName evidence="3">Cytokinin riboside 5'-monophosphate phosphoribohydrolase</fullName>
        <ecNumber evidence="3">3.2.2.n1</ecNumber>
    </recommendedName>
</protein>
<comment type="similarity">
    <text evidence="2 3">Belongs to the LOG family.</text>
</comment>
<keyword evidence="3" id="KW-0203">Cytokinin biosynthesis</keyword>
<dbReference type="NCBIfam" id="TIGR00730">
    <property type="entry name" value="Rossman fold protein, TIGR00730 family"/>
    <property type="match status" value="1"/>
</dbReference>
<reference evidence="5 7" key="1">
    <citation type="submission" date="2017-10" db="EMBL/GenBank/DDBJ databases">
        <title>Genomics of the genus Arcobacter.</title>
        <authorList>
            <person name="Perez-Cataluna A."/>
            <person name="Figueras M.J."/>
        </authorList>
    </citation>
    <scope>NUCLEOTIDE SEQUENCE [LARGE SCALE GENOMIC DNA]</scope>
    <source>
        <strain evidence="5 7">CECT 7835</strain>
    </source>
</reference>
<gene>
    <name evidence="4" type="ORF">ABIV_1755</name>
    <name evidence="5" type="ORF">CRV05_03415</name>
</gene>
<dbReference type="PANTHER" id="PTHR31223:SF70">
    <property type="entry name" value="LOG FAMILY PROTEIN YJL055W"/>
    <property type="match status" value="1"/>
</dbReference>
<sequence>MNIAIYCGSSFGKNEIYKTTALNMVDFLAKKSCSIVYGGSKAGLMGVISNYALEKDIPVYGVITHDLANKELENEKLSNIIKVDSIRERKAKMEELSDAFIAYPGGCGTLEEISEILTSIQVGYSNKPCAFYNVNGYYDKLIGFLNTAVNEGFMLKEHLDSIIVSDDIEKIYTNFKNYTPPKNKWEILKALTNC</sequence>
<dbReference type="KEGG" id="hbv:ABIV_1755"/>
<dbReference type="InterPro" id="IPR031100">
    <property type="entry name" value="LOG_fam"/>
</dbReference>
<proteinExistence type="inferred from homology"/>
<evidence type="ECO:0000313" key="6">
    <source>
        <dbReference type="Proteomes" id="UP000253850"/>
    </source>
</evidence>
<dbReference type="Proteomes" id="UP000289193">
    <property type="component" value="Unassembled WGS sequence"/>
</dbReference>
<comment type="catalytic activity">
    <reaction evidence="1">
        <text>AMP + H2O = D-ribose 5-phosphate + adenine</text>
        <dbReference type="Rhea" id="RHEA:20129"/>
        <dbReference type="ChEBI" id="CHEBI:15377"/>
        <dbReference type="ChEBI" id="CHEBI:16708"/>
        <dbReference type="ChEBI" id="CHEBI:78346"/>
        <dbReference type="ChEBI" id="CHEBI:456215"/>
        <dbReference type="EC" id="3.2.2.4"/>
    </reaction>
</comment>
<dbReference type="EC" id="3.2.2.n1" evidence="3"/>
<evidence type="ECO:0000256" key="2">
    <source>
        <dbReference type="ARBA" id="ARBA00006763"/>
    </source>
</evidence>
<evidence type="ECO:0000313" key="4">
    <source>
        <dbReference type="EMBL" id="AXH12745.1"/>
    </source>
</evidence>
<reference evidence="4 6" key="2">
    <citation type="submission" date="2018-07" db="EMBL/GenBank/DDBJ databases">
        <title>Complete genome of the Arcobacter bivalviorum type strain LMG 26154.</title>
        <authorList>
            <person name="Miller W.G."/>
            <person name="Yee E."/>
            <person name="Bono J.L."/>
        </authorList>
    </citation>
    <scope>NUCLEOTIDE SEQUENCE [LARGE SCALE GENOMIC DNA]</scope>
    <source>
        <strain evidence="4 6">LMG 26154</strain>
    </source>
</reference>
<organism evidence="5 7">
    <name type="scientific">Halarcobacter bivalviorum</name>
    <dbReference type="NCBI Taxonomy" id="663364"/>
    <lineage>
        <taxon>Bacteria</taxon>
        <taxon>Pseudomonadati</taxon>
        <taxon>Campylobacterota</taxon>
        <taxon>Epsilonproteobacteria</taxon>
        <taxon>Campylobacterales</taxon>
        <taxon>Arcobacteraceae</taxon>
        <taxon>Halarcobacter</taxon>
    </lineage>
</organism>
<dbReference type="Pfam" id="PF03641">
    <property type="entry name" value="Lysine_decarbox"/>
    <property type="match status" value="1"/>
</dbReference>
<dbReference type="Gene3D" id="3.40.50.450">
    <property type="match status" value="1"/>
</dbReference>
<dbReference type="AlphaFoldDB" id="A0AAX2A7X2"/>
<dbReference type="InterPro" id="IPR005269">
    <property type="entry name" value="LOG"/>
</dbReference>
<dbReference type="GO" id="GO:0008714">
    <property type="term" value="F:AMP nucleosidase activity"/>
    <property type="evidence" value="ECO:0007669"/>
    <property type="project" value="UniProtKB-EC"/>
</dbReference>
<keyword evidence="7" id="KW-1185">Reference proteome</keyword>
<dbReference type="GO" id="GO:0005829">
    <property type="term" value="C:cytosol"/>
    <property type="evidence" value="ECO:0007669"/>
    <property type="project" value="TreeGrafter"/>
</dbReference>
<accession>A0AAX2A7X2</accession>
<evidence type="ECO:0000313" key="5">
    <source>
        <dbReference type="EMBL" id="RXK10337.1"/>
    </source>
</evidence>
<evidence type="ECO:0000256" key="3">
    <source>
        <dbReference type="RuleBase" id="RU363015"/>
    </source>
</evidence>
<dbReference type="PANTHER" id="PTHR31223">
    <property type="entry name" value="LOG FAMILY PROTEIN YJL055W"/>
    <property type="match status" value="1"/>
</dbReference>
<dbReference type="SUPFAM" id="SSF102405">
    <property type="entry name" value="MCP/YpsA-like"/>
    <property type="match status" value="1"/>
</dbReference>
<dbReference type="RefSeq" id="WP_114839564.1">
    <property type="nucleotide sequence ID" value="NZ_CP031217.1"/>
</dbReference>
<dbReference type="EMBL" id="PDKM01000002">
    <property type="protein sequence ID" value="RXK10337.1"/>
    <property type="molecule type" value="Genomic_DNA"/>
</dbReference>
<dbReference type="GO" id="GO:0009691">
    <property type="term" value="P:cytokinin biosynthetic process"/>
    <property type="evidence" value="ECO:0007669"/>
    <property type="project" value="UniProtKB-UniRule"/>
</dbReference>
<keyword evidence="3" id="KW-0378">Hydrolase</keyword>
<dbReference type="Proteomes" id="UP000253850">
    <property type="component" value="Chromosome"/>
</dbReference>
<evidence type="ECO:0000313" key="7">
    <source>
        <dbReference type="Proteomes" id="UP000289193"/>
    </source>
</evidence>
<dbReference type="EMBL" id="CP031217">
    <property type="protein sequence ID" value="AXH12745.1"/>
    <property type="molecule type" value="Genomic_DNA"/>
</dbReference>
<name>A0AAX2A7X2_9BACT</name>
<evidence type="ECO:0000256" key="1">
    <source>
        <dbReference type="ARBA" id="ARBA00000274"/>
    </source>
</evidence>